<evidence type="ECO:0000313" key="2">
    <source>
        <dbReference type="EMBL" id="KAK7441985.1"/>
    </source>
</evidence>
<dbReference type="EMBL" id="JBANRG010000060">
    <property type="protein sequence ID" value="KAK7441985.1"/>
    <property type="molecule type" value="Genomic_DNA"/>
</dbReference>
<keyword evidence="1" id="KW-0175">Coiled coil</keyword>
<keyword evidence="3" id="KW-1185">Reference proteome</keyword>
<organism evidence="2 3">
    <name type="scientific">Marasmiellus scandens</name>
    <dbReference type="NCBI Taxonomy" id="2682957"/>
    <lineage>
        <taxon>Eukaryota</taxon>
        <taxon>Fungi</taxon>
        <taxon>Dikarya</taxon>
        <taxon>Basidiomycota</taxon>
        <taxon>Agaricomycotina</taxon>
        <taxon>Agaricomycetes</taxon>
        <taxon>Agaricomycetidae</taxon>
        <taxon>Agaricales</taxon>
        <taxon>Marasmiineae</taxon>
        <taxon>Omphalotaceae</taxon>
        <taxon>Marasmiellus</taxon>
    </lineage>
</organism>
<evidence type="ECO:0000313" key="3">
    <source>
        <dbReference type="Proteomes" id="UP001498398"/>
    </source>
</evidence>
<sequence>MRSSDMALTRILHIIRAHHLHYSSLLEDFRKSVLFILNTPNPAMDAKSIGDKDRIYSRKLLEKECNNLLTEIERLEQARDMQDKRLKNVMHLVFSTVNIGDSRKMQEMTEAAVRDSAAVCFSPDTEAC</sequence>
<name>A0ABR1IV99_9AGAR</name>
<feature type="coiled-coil region" evidence="1">
    <location>
        <begin position="58"/>
        <end position="85"/>
    </location>
</feature>
<comment type="caution">
    <text evidence="2">The sequence shown here is derived from an EMBL/GenBank/DDBJ whole genome shotgun (WGS) entry which is preliminary data.</text>
</comment>
<protein>
    <submittedName>
        <fullName evidence="2">Uncharacterized protein</fullName>
    </submittedName>
</protein>
<reference evidence="2 3" key="1">
    <citation type="submission" date="2024-01" db="EMBL/GenBank/DDBJ databases">
        <title>A draft genome for the cacao thread blight pathogen Marasmiellus scandens.</title>
        <authorList>
            <person name="Baruah I.K."/>
            <person name="Leung J."/>
            <person name="Bukari Y."/>
            <person name="Amoako-Attah I."/>
            <person name="Meinhardt L.W."/>
            <person name="Bailey B.A."/>
            <person name="Cohen S.P."/>
        </authorList>
    </citation>
    <scope>NUCLEOTIDE SEQUENCE [LARGE SCALE GENOMIC DNA]</scope>
    <source>
        <strain evidence="2 3">GH-19</strain>
    </source>
</reference>
<dbReference type="Proteomes" id="UP001498398">
    <property type="component" value="Unassembled WGS sequence"/>
</dbReference>
<evidence type="ECO:0000256" key="1">
    <source>
        <dbReference type="SAM" id="Coils"/>
    </source>
</evidence>
<proteinExistence type="predicted"/>
<accession>A0ABR1IV99</accession>
<gene>
    <name evidence="2" type="ORF">VKT23_016263</name>
</gene>